<dbReference type="InterPro" id="IPR000515">
    <property type="entry name" value="MetI-like"/>
</dbReference>
<keyword evidence="14" id="KW-1185">Reference proteome</keyword>
<evidence type="ECO:0000256" key="6">
    <source>
        <dbReference type="ARBA" id="ARBA00022840"/>
    </source>
</evidence>
<evidence type="ECO:0000259" key="11">
    <source>
        <dbReference type="PROSITE" id="PS50893"/>
    </source>
</evidence>
<feature type="transmembrane region" description="Helical" evidence="9">
    <location>
        <begin position="96"/>
        <end position="115"/>
    </location>
</feature>
<evidence type="ECO:0000256" key="8">
    <source>
        <dbReference type="ARBA" id="ARBA00023136"/>
    </source>
</evidence>
<feature type="region of interest" description="Disordered" evidence="10">
    <location>
        <begin position="287"/>
        <end position="330"/>
    </location>
</feature>
<dbReference type="CDD" id="cd06261">
    <property type="entry name" value="TM_PBP2"/>
    <property type="match status" value="1"/>
</dbReference>
<feature type="compositionally biased region" description="Low complexity" evidence="10">
    <location>
        <begin position="643"/>
        <end position="660"/>
    </location>
</feature>
<dbReference type="GO" id="GO:0005524">
    <property type="term" value="F:ATP binding"/>
    <property type="evidence" value="ECO:0007669"/>
    <property type="project" value="UniProtKB-KW"/>
</dbReference>
<feature type="transmembrane region" description="Helical" evidence="9">
    <location>
        <begin position="60"/>
        <end position="84"/>
    </location>
</feature>
<evidence type="ECO:0000313" key="14">
    <source>
        <dbReference type="Proteomes" id="UP001596223"/>
    </source>
</evidence>
<feature type="transmembrane region" description="Helical" evidence="9">
    <location>
        <begin position="121"/>
        <end position="140"/>
    </location>
</feature>
<dbReference type="Pfam" id="PF00528">
    <property type="entry name" value="BPD_transp_1"/>
    <property type="match status" value="1"/>
</dbReference>
<dbReference type="InterPro" id="IPR035906">
    <property type="entry name" value="MetI-like_sf"/>
</dbReference>
<evidence type="ECO:0000256" key="5">
    <source>
        <dbReference type="ARBA" id="ARBA00022741"/>
    </source>
</evidence>
<evidence type="ECO:0000256" key="4">
    <source>
        <dbReference type="ARBA" id="ARBA00022692"/>
    </source>
</evidence>
<proteinExistence type="inferred from homology"/>
<keyword evidence="7 9" id="KW-1133">Transmembrane helix</keyword>
<sequence>MGGGVGLVVVLAVVGAWFAPHPPERAVGMPFARPGGGALLGTDRLGRDVFSHLLTGGARLLVVSVVIAVVVTGLSAVLGAVAAVRPRAGRVIEIGGDLVILLPAVLGILLVLTAWPQGGVAAVIVVALIFGVPYCARIFAAAAAPVAATGYVEAAVACGESLPHLVFREILPNLRAVLTTQLGLRFVVAIYLVSTISFLGAPALGPDNWATMVRDNAAGLLLNPWSVLAPSAAIAIVAVGVNLVVTGVPERRKAAGGQVGSARVTGSAGVLKGSAGASEGSAIVPERSAGVPEGSAGVPEGSVGVSEGSAGVPEGSAGVPEGSAGVSEGRRPSLLARIRTIASAGADGSGTSVGRNGDLGGYGTSGVGDTVVVEGLTVATEGGVVLSAPLSFRLKAGSVTALTGASGVGKSTVMRALLGHLPAGARAAGEVSVAGRAVFALEPAALREFRRERIAYVGQDPGSELNPLRRVRAVLADAAPNSTAAERQAVLERVGLDRTHLRRRCAHLSGGQQRRVALARAILRRPEILVLDEPLAGLHGTLRTDIAHLITTLATENATTVLLSGHDTATITTIADTVIELRPPTDHPTNTTPNSAGTPKDSAERPAPRPSGAHLEEPGTRPRAMVDAGSRRVGAPTGDPETVARQAGAAVARVDAGRWGSRASTDPPELAGPQSGSGMVGTEKSPGSAEDEPIILSARDIRALAGGRVVLEDVGFTLRRGAALAVVGPSGAGKTTLARVIAGLHTAADGVLEVLGRQQKPGRHRRIKPVTNGIQLVTQNPRAALNPRRTVEQTLARPLRRIARVPERDLHTHITALLTAVDLPSTLTTRRPHELSGGQRQRVALARALAANPAVLICDEITTALDPATAAAIMALLDRVRAERGTAVLLISHDMTLVRGHCTDLLVLDQGRVVEAGTPTTVLAAPVHRATAELLG</sequence>
<feature type="compositionally biased region" description="Low complexity" evidence="10">
    <location>
        <begin position="293"/>
        <end position="319"/>
    </location>
</feature>
<evidence type="ECO:0000256" key="2">
    <source>
        <dbReference type="ARBA" id="ARBA00005417"/>
    </source>
</evidence>
<feature type="region of interest" description="Disordered" evidence="10">
    <location>
        <begin position="580"/>
        <end position="690"/>
    </location>
</feature>
<comment type="caution">
    <text evidence="13">The sequence shown here is derived from an EMBL/GenBank/DDBJ whole genome shotgun (WGS) entry which is preliminary data.</text>
</comment>
<comment type="similarity">
    <text evidence="9">Belongs to the binding-protein-dependent transport system permease family.</text>
</comment>
<dbReference type="InterPro" id="IPR050319">
    <property type="entry name" value="ABC_transp_ATP-bind"/>
</dbReference>
<dbReference type="InterPro" id="IPR003593">
    <property type="entry name" value="AAA+_ATPase"/>
</dbReference>
<keyword evidence="4 9" id="KW-0812">Transmembrane</keyword>
<comment type="subcellular location">
    <subcellularLocation>
        <location evidence="9">Cell membrane</location>
        <topology evidence="9">Multi-pass membrane protein</topology>
    </subcellularLocation>
    <subcellularLocation>
        <location evidence="1">Membrane</location>
        <topology evidence="1">Multi-pass membrane protein</topology>
    </subcellularLocation>
</comment>
<dbReference type="InterPro" id="IPR003439">
    <property type="entry name" value="ABC_transporter-like_ATP-bd"/>
</dbReference>
<dbReference type="PROSITE" id="PS00211">
    <property type="entry name" value="ABC_TRANSPORTER_1"/>
    <property type="match status" value="2"/>
</dbReference>
<dbReference type="PANTHER" id="PTHR43776">
    <property type="entry name" value="TRANSPORT ATP-BINDING PROTEIN"/>
    <property type="match status" value="1"/>
</dbReference>
<gene>
    <name evidence="13" type="ORF">ACFP3H_23905</name>
</gene>
<keyword evidence="6 13" id="KW-0067">ATP-binding</keyword>
<dbReference type="InterPro" id="IPR027417">
    <property type="entry name" value="P-loop_NTPase"/>
</dbReference>
<feature type="domain" description="ABC transmembrane type-1" evidence="12">
    <location>
        <begin position="61"/>
        <end position="245"/>
    </location>
</feature>
<keyword evidence="3 9" id="KW-0813">Transport</keyword>
<evidence type="ECO:0000256" key="1">
    <source>
        <dbReference type="ARBA" id="ARBA00004141"/>
    </source>
</evidence>
<dbReference type="Proteomes" id="UP001596223">
    <property type="component" value="Unassembled WGS sequence"/>
</dbReference>
<keyword evidence="5" id="KW-0547">Nucleotide-binding</keyword>
<evidence type="ECO:0000256" key="9">
    <source>
        <dbReference type="RuleBase" id="RU363032"/>
    </source>
</evidence>
<evidence type="ECO:0000256" key="7">
    <source>
        <dbReference type="ARBA" id="ARBA00022989"/>
    </source>
</evidence>
<dbReference type="Gene3D" id="1.10.3720.10">
    <property type="entry name" value="MetI-like"/>
    <property type="match status" value="1"/>
</dbReference>
<feature type="domain" description="ABC transporter" evidence="11">
    <location>
        <begin position="696"/>
        <end position="935"/>
    </location>
</feature>
<feature type="transmembrane region" description="Helical" evidence="9">
    <location>
        <begin position="182"/>
        <end position="205"/>
    </location>
</feature>
<accession>A0ABW1JXB7</accession>
<dbReference type="PROSITE" id="PS50928">
    <property type="entry name" value="ABC_TM1"/>
    <property type="match status" value="1"/>
</dbReference>
<dbReference type="SUPFAM" id="SSF161098">
    <property type="entry name" value="MetI-like"/>
    <property type="match status" value="1"/>
</dbReference>
<dbReference type="Pfam" id="PF00005">
    <property type="entry name" value="ABC_tran"/>
    <property type="match status" value="2"/>
</dbReference>
<reference evidence="14" key="1">
    <citation type="journal article" date="2019" name="Int. J. Syst. Evol. Microbiol.">
        <title>The Global Catalogue of Microorganisms (GCM) 10K type strain sequencing project: providing services to taxonomists for standard genome sequencing and annotation.</title>
        <authorList>
            <consortium name="The Broad Institute Genomics Platform"/>
            <consortium name="The Broad Institute Genome Sequencing Center for Infectious Disease"/>
            <person name="Wu L."/>
            <person name="Ma J."/>
        </authorList>
    </citation>
    <scope>NUCLEOTIDE SEQUENCE [LARGE SCALE GENOMIC DNA]</scope>
    <source>
        <strain evidence="14">CCUG 36956</strain>
    </source>
</reference>
<dbReference type="CDD" id="cd03257">
    <property type="entry name" value="ABC_NikE_OppD_transporters"/>
    <property type="match status" value="1"/>
</dbReference>
<dbReference type="Gene3D" id="3.40.50.300">
    <property type="entry name" value="P-loop containing nucleotide triphosphate hydrolases"/>
    <property type="match status" value="2"/>
</dbReference>
<feature type="domain" description="ABC transporter" evidence="11">
    <location>
        <begin position="371"/>
        <end position="608"/>
    </location>
</feature>
<name>A0ABW1JXB7_9NOCA</name>
<evidence type="ECO:0000256" key="3">
    <source>
        <dbReference type="ARBA" id="ARBA00022448"/>
    </source>
</evidence>
<comment type="similarity">
    <text evidence="2">Belongs to the ABC transporter superfamily.</text>
</comment>
<organism evidence="13 14">
    <name type="scientific">Nocardia lasii</name>
    <dbReference type="NCBI Taxonomy" id="1616107"/>
    <lineage>
        <taxon>Bacteria</taxon>
        <taxon>Bacillati</taxon>
        <taxon>Actinomycetota</taxon>
        <taxon>Actinomycetes</taxon>
        <taxon>Mycobacteriales</taxon>
        <taxon>Nocardiaceae</taxon>
        <taxon>Nocardia</taxon>
    </lineage>
</organism>
<evidence type="ECO:0000313" key="13">
    <source>
        <dbReference type="EMBL" id="MFC6014111.1"/>
    </source>
</evidence>
<keyword evidence="8 9" id="KW-0472">Membrane</keyword>
<dbReference type="PROSITE" id="PS50893">
    <property type="entry name" value="ABC_TRANSPORTER_2"/>
    <property type="match status" value="2"/>
</dbReference>
<dbReference type="SUPFAM" id="SSF52540">
    <property type="entry name" value="P-loop containing nucleoside triphosphate hydrolases"/>
    <property type="match status" value="2"/>
</dbReference>
<dbReference type="PANTHER" id="PTHR43776:SF7">
    <property type="entry name" value="D,D-DIPEPTIDE TRANSPORT ATP-BINDING PROTEIN DDPF-RELATED"/>
    <property type="match status" value="1"/>
</dbReference>
<evidence type="ECO:0000256" key="10">
    <source>
        <dbReference type="SAM" id="MobiDB-lite"/>
    </source>
</evidence>
<dbReference type="InterPro" id="IPR017871">
    <property type="entry name" value="ABC_transporter-like_CS"/>
</dbReference>
<dbReference type="SMART" id="SM00382">
    <property type="entry name" value="AAA"/>
    <property type="match status" value="2"/>
</dbReference>
<protein>
    <submittedName>
        <fullName evidence="13">ATP-binding cassette domain-containing protein</fullName>
    </submittedName>
</protein>
<dbReference type="EMBL" id="JBHSQN010000015">
    <property type="protein sequence ID" value="MFC6014111.1"/>
    <property type="molecule type" value="Genomic_DNA"/>
</dbReference>
<evidence type="ECO:0000259" key="12">
    <source>
        <dbReference type="PROSITE" id="PS50928"/>
    </source>
</evidence>